<dbReference type="SUPFAM" id="SSF51735">
    <property type="entry name" value="NAD(P)-binding Rossmann-fold domains"/>
    <property type="match status" value="1"/>
</dbReference>
<evidence type="ECO:0000313" key="3">
    <source>
        <dbReference type="Proteomes" id="UP001227126"/>
    </source>
</evidence>
<dbReference type="PRINTS" id="PR00080">
    <property type="entry name" value="SDRFAMILY"/>
</dbReference>
<protein>
    <submittedName>
        <fullName evidence="2">SDR family oxidoreductase</fullName>
    </submittedName>
</protein>
<name>A0ABT7FDW2_9RHOB</name>
<dbReference type="PROSITE" id="PS00061">
    <property type="entry name" value="ADH_SHORT"/>
    <property type="match status" value="1"/>
</dbReference>
<evidence type="ECO:0000256" key="1">
    <source>
        <dbReference type="ARBA" id="ARBA00006484"/>
    </source>
</evidence>
<dbReference type="PRINTS" id="PR00081">
    <property type="entry name" value="GDHRDH"/>
</dbReference>
<dbReference type="InterPro" id="IPR002347">
    <property type="entry name" value="SDR_fam"/>
</dbReference>
<dbReference type="Proteomes" id="UP001227126">
    <property type="component" value="Unassembled WGS sequence"/>
</dbReference>
<comment type="caution">
    <text evidence="2">The sequence shown here is derived from an EMBL/GenBank/DDBJ whole genome shotgun (WGS) entry which is preliminary data.</text>
</comment>
<dbReference type="InterPro" id="IPR036291">
    <property type="entry name" value="NAD(P)-bd_dom_sf"/>
</dbReference>
<proteinExistence type="inferred from homology"/>
<dbReference type="InterPro" id="IPR020904">
    <property type="entry name" value="Sc_DH/Rdtase_CS"/>
</dbReference>
<comment type="similarity">
    <text evidence="1">Belongs to the short-chain dehydrogenases/reductases (SDR) family.</text>
</comment>
<dbReference type="PANTHER" id="PTHR42760:SF135">
    <property type="entry name" value="BLL7886 PROTEIN"/>
    <property type="match status" value="1"/>
</dbReference>
<organism evidence="2 3">
    <name type="scientific">Sedimentitalea xiamensis</name>
    <dbReference type="NCBI Taxonomy" id="3050037"/>
    <lineage>
        <taxon>Bacteria</taxon>
        <taxon>Pseudomonadati</taxon>
        <taxon>Pseudomonadota</taxon>
        <taxon>Alphaproteobacteria</taxon>
        <taxon>Rhodobacterales</taxon>
        <taxon>Paracoccaceae</taxon>
        <taxon>Sedimentitalea</taxon>
    </lineage>
</organism>
<sequence length="252" mass="26399">MQAEALFDLRGKIACVTGASSGLGRFAATALAGSGAQVIGVARRAGSLAAWRSETDGDTALVAADLSDRTGLPEVAQRIADVFGPPDILINAAGVNTRQHADAVTPEMWDLTQNLNLAAPFFLAQAMVPGMRAKGWGRIINFASLQSRRAFANGIAYGASKGAVEQLTRAMAEAWSRDGVTANALAPGFFRTELTAPVFADAALARRHANQTCVGRNGEPRDLLGPLLFFCGRASDYVTGQVLFVDGGFTAK</sequence>
<dbReference type="EMBL" id="JASNJE010000008">
    <property type="protein sequence ID" value="MDK3073306.1"/>
    <property type="molecule type" value="Genomic_DNA"/>
</dbReference>
<dbReference type="PANTHER" id="PTHR42760">
    <property type="entry name" value="SHORT-CHAIN DEHYDROGENASES/REDUCTASES FAMILY MEMBER"/>
    <property type="match status" value="1"/>
</dbReference>
<dbReference type="RefSeq" id="WP_284485242.1">
    <property type="nucleotide sequence ID" value="NZ_JASNJE010000008.1"/>
</dbReference>
<gene>
    <name evidence="2" type="ORF">QO034_09310</name>
</gene>
<reference evidence="2 3" key="1">
    <citation type="submission" date="2023-05" db="EMBL/GenBank/DDBJ databases">
        <title>Sedimentitalea sp. nov. JM2-8.</title>
        <authorList>
            <person name="Huang J."/>
        </authorList>
    </citation>
    <scope>NUCLEOTIDE SEQUENCE [LARGE SCALE GENOMIC DNA]</scope>
    <source>
        <strain evidence="2 3">JM2-8</strain>
    </source>
</reference>
<accession>A0ABT7FDW2</accession>
<keyword evidence="3" id="KW-1185">Reference proteome</keyword>
<evidence type="ECO:0000313" key="2">
    <source>
        <dbReference type="EMBL" id="MDK3073306.1"/>
    </source>
</evidence>
<dbReference type="Pfam" id="PF13561">
    <property type="entry name" value="adh_short_C2"/>
    <property type="match status" value="1"/>
</dbReference>
<dbReference type="Gene3D" id="3.40.50.720">
    <property type="entry name" value="NAD(P)-binding Rossmann-like Domain"/>
    <property type="match status" value="1"/>
</dbReference>